<evidence type="ECO:0000313" key="4">
    <source>
        <dbReference type="Proteomes" id="UP000184071"/>
    </source>
</evidence>
<dbReference type="Proteomes" id="UP000184071">
    <property type="component" value="Unassembled WGS sequence"/>
</dbReference>
<dbReference type="EMBL" id="FQWC01000001">
    <property type="protein sequence ID" value="SHG00247.1"/>
    <property type="molecule type" value="Genomic_DNA"/>
</dbReference>
<gene>
    <name evidence="3" type="ORF">SAMN05443663_101761</name>
</gene>
<dbReference type="RefSeq" id="WP_084538576.1">
    <property type="nucleotide sequence ID" value="NZ_FQWC01000001.1"/>
</dbReference>
<evidence type="ECO:0000313" key="3">
    <source>
        <dbReference type="EMBL" id="SHG00247.1"/>
    </source>
</evidence>
<dbReference type="Pfam" id="PF02517">
    <property type="entry name" value="Rce1-like"/>
    <property type="match status" value="1"/>
</dbReference>
<feature type="transmembrane region" description="Helical" evidence="1">
    <location>
        <begin position="255"/>
        <end position="273"/>
    </location>
</feature>
<dbReference type="GO" id="GO:0080120">
    <property type="term" value="P:CAAX-box protein maturation"/>
    <property type="evidence" value="ECO:0007669"/>
    <property type="project" value="UniProtKB-ARBA"/>
</dbReference>
<keyword evidence="1" id="KW-0472">Membrane</keyword>
<evidence type="ECO:0000256" key="1">
    <source>
        <dbReference type="SAM" id="Phobius"/>
    </source>
</evidence>
<accession>A0A1M5G915</accession>
<keyword evidence="4" id="KW-1185">Reference proteome</keyword>
<organism evidence="3 4">
    <name type="scientific">Flavobacterium defluvii</name>
    <dbReference type="NCBI Taxonomy" id="370979"/>
    <lineage>
        <taxon>Bacteria</taxon>
        <taxon>Pseudomonadati</taxon>
        <taxon>Bacteroidota</taxon>
        <taxon>Flavobacteriia</taxon>
        <taxon>Flavobacteriales</taxon>
        <taxon>Flavobacteriaceae</taxon>
        <taxon>Flavobacterium</taxon>
    </lineage>
</organism>
<proteinExistence type="predicted"/>
<feature type="domain" description="CAAX prenyl protease 2/Lysostaphin resistance protein A-like" evidence="2">
    <location>
        <begin position="123"/>
        <end position="217"/>
    </location>
</feature>
<feature type="transmembrane region" description="Helical" evidence="1">
    <location>
        <begin position="212"/>
        <end position="230"/>
    </location>
</feature>
<feature type="transmembrane region" description="Helical" evidence="1">
    <location>
        <begin position="52"/>
        <end position="69"/>
    </location>
</feature>
<name>A0A1M5G915_9FLAO</name>
<feature type="transmembrane region" description="Helical" evidence="1">
    <location>
        <begin position="122"/>
        <end position="143"/>
    </location>
</feature>
<feature type="transmembrane region" description="Helical" evidence="1">
    <location>
        <begin position="180"/>
        <end position="200"/>
    </location>
</feature>
<keyword evidence="1" id="KW-0812">Transmembrane</keyword>
<dbReference type="GO" id="GO:0004175">
    <property type="term" value="F:endopeptidase activity"/>
    <property type="evidence" value="ECO:0007669"/>
    <property type="project" value="UniProtKB-ARBA"/>
</dbReference>
<evidence type="ECO:0000259" key="2">
    <source>
        <dbReference type="Pfam" id="PF02517"/>
    </source>
</evidence>
<dbReference type="AlphaFoldDB" id="A0A1M5G915"/>
<feature type="transmembrane region" description="Helical" evidence="1">
    <location>
        <begin position="90"/>
        <end position="110"/>
    </location>
</feature>
<dbReference type="PANTHER" id="PTHR39430:SF1">
    <property type="entry name" value="PROTEASE"/>
    <property type="match status" value="1"/>
</dbReference>
<dbReference type="OrthoDB" id="324900at2"/>
<feature type="transmembrane region" description="Helical" evidence="1">
    <location>
        <begin position="155"/>
        <end position="174"/>
    </location>
</feature>
<dbReference type="STRING" id="370979.SAMN05443663_101761"/>
<sequence length="287" mass="31460">METLTTKQKIFNFPITKIILGLIVCLLLINVGQAIAGKALLQTSLDKDYRNLIKGIIVCALALTSYIFFFKYYEKRTITEFSLNGIAKNLITGILIGAVLQSLTILIIYLNGGYEILSVNPFSFIIIPLTIAFTAAIIEEILVRGILFRIMEEKLGSYFALLISALIFGALHLANEHSTLLSALCIAIEAGLLLGAAFIYTRNLWFPIAIHFAWNFMQSGIFGAITSGNAKTNSLLVSKIQGSELITGGNFGPEGSIQAVIFCSAASIILLALSRKENKIIKPYWKK</sequence>
<dbReference type="PANTHER" id="PTHR39430">
    <property type="entry name" value="MEMBRANE-ASSOCIATED PROTEASE-RELATED"/>
    <property type="match status" value="1"/>
</dbReference>
<dbReference type="InterPro" id="IPR003675">
    <property type="entry name" value="Rce1/LyrA-like_dom"/>
</dbReference>
<protein>
    <recommendedName>
        <fullName evidence="2">CAAX prenyl protease 2/Lysostaphin resistance protein A-like domain-containing protein</fullName>
    </recommendedName>
</protein>
<reference evidence="4" key="1">
    <citation type="submission" date="2016-11" db="EMBL/GenBank/DDBJ databases">
        <authorList>
            <person name="Varghese N."/>
            <person name="Submissions S."/>
        </authorList>
    </citation>
    <scope>NUCLEOTIDE SEQUENCE [LARGE SCALE GENOMIC DNA]</scope>
    <source>
        <strain evidence="4">DSM 17963</strain>
    </source>
</reference>
<keyword evidence="1" id="KW-1133">Transmembrane helix</keyword>